<organism evidence="2 3">
    <name type="scientific">Trichocladium antarcticum</name>
    <dbReference type="NCBI Taxonomy" id="1450529"/>
    <lineage>
        <taxon>Eukaryota</taxon>
        <taxon>Fungi</taxon>
        <taxon>Dikarya</taxon>
        <taxon>Ascomycota</taxon>
        <taxon>Pezizomycotina</taxon>
        <taxon>Sordariomycetes</taxon>
        <taxon>Sordariomycetidae</taxon>
        <taxon>Sordariales</taxon>
        <taxon>Chaetomiaceae</taxon>
        <taxon>Trichocladium</taxon>
    </lineage>
</organism>
<dbReference type="EMBL" id="MU853403">
    <property type="protein sequence ID" value="KAK4136320.1"/>
    <property type="molecule type" value="Genomic_DNA"/>
</dbReference>
<evidence type="ECO:0000256" key="1">
    <source>
        <dbReference type="SAM" id="MobiDB-lite"/>
    </source>
</evidence>
<keyword evidence="3" id="KW-1185">Reference proteome</keyword>
<feature type="region of interest" description="Disordered" evidence="1">
    <location>
        <begin position="1"/>
        <end position="42"/>
    </location>
</feature>
<dbReference type="AlphaFoldDB" id="A0AAN6UPF7"/>
<reference evidence="2" key="1">
    <citation type="journal article" date="2023" name="Mol. Phylogenet. Evol.">
        <title>Genome-scale phylogeny and comparative genomics of the fungal order Sordariales.</title>
        <authorList>
            <person name="Hensen N."/>
            <person name="Bonometti L."/>
            <person name="Westerberg I."/>
            <person name="Brannstrom I.O."/>
            <person name="Guillou S."/>
            <person name="Cros-Aarteil S."/>
            <person name="Calhoun S."/>
            <person name="Haridas S."/>
            <person name="Kuo A."/>
            <person name="Mondo S."/>
            <person name="Pangilinan J."/>
            <person name="Riley R."/>
            <person name="LaButti K."/>
            <person name="Andreopoulos B."/>
            <person name="Lipzen A."/>
            <person name="Chen C."/>
            <person name="Yan M."/>
            <person name="Daum C."/>
            <person name="Ng V."/>
            <person name="Clum A."/>
            <person name="Steindorff A."/>
            <person name="Ohm R.A."/>
            <person name="Martin F."/>
            <person name="Silar P."/>
            <person name="Natvig D.O."/>
            <person name="Lalanne C."/>
            <person name="Gautier V."/>
            <person name="Ament-Velasquez S.L."/>
            <person name="Kruys A."/>
            <person name="Hutchinson M.I."/>
            <person name="Powell A.J."/>
            <person name="Barry K."/>
            <person name="Miller A.N."/>
            <person name="Grigoriev I.V."/>
            <person name="Debuchy R."/>
            <person name="Gladieux P."/>
            <person name="Hiltunen Thoren M."/>
            <person name="Johannesson H."/>
        </authorList>
    </citation>
    <scope>NUCLEOTIDE SEQUENCE</scope>
    <source>
        <strain evidence="2">CBS 123565</strain>
    </source>
</reference>
<evidence type="ECO:0000313" key="2">
    <source>
        <dbReference type="EMBL" id="KAK4136320.1"/>
    </source>
</evidence>
<protein>
    <submittedName>
        <fullName evidence="2">Uncharacterized protein</fullName>
    </submittedName>
</protein>
<dbReference type="Proteomes" id="UP001304895">
    <property type="component" value="Unassembled WGS sequence"/>
</dbReference>
<proteinExistence type="predicted"/>
<accession>A0AAN6UPF7</accession>
<comment type="caution">
    <text evidence="2">The sequence shown here is derived from an EMBL/GenBank/DDBJ whole genome shotgun (WGS) entry which is preliminary data.</text>
</comment>
<gene>
    <name evidence="2" type="ORF">BT67DRAFT_173509</name>
</gene>
<feature type="compositionally biased region" description="Low complexity" evidence="1">
    <location>
        <begin position="24"/>
        <end position="35"/>
    </location>
</feature>
<sequence length="142" mass="15777">MITADRSHPVPSVSLPHPPRFSRSRCSTSSSSSRTRGTDHSLTCTTATQDGRFVLPRCRHLAWWAWVSGLLATLPHVHYYSFSPISKKKEIHSGFRFPICLQNCRSPTSTPHTRHLIPSSAPPGSLSAECLDYLARLRPVTA</sequence>
<evidence type="ECO:0000313" key="3">
    <source>
        <dbReference type="Proteomes" id="UP001304895"/>
    </source>
</evidence>
<reference evidence="2" key="2">
    <citation type="submission" date="2023-05" db="EMBL/GenBank/DDBJ databases">
        <authorList>
            <consortium name="Lawrence Berkeley National Laboratory"/>
            <person name="Steindorff A."/>
            <person name="Hensen N."/>
            <person name="Bonometti L."/>
            <person name="Westerberg I."/>
            <person name="Brannstrom I.O."/>
            <person name="Guillou S."/>
            <person name="Cros-Aarteil S."/>
            <person name="Calhoun S."/>
            <person name="Haridas S."/>
            <person name="Kuo A."/>
            <person name="Mondo S."/>
            <person name="Pangilinan J."/>
            <person name="Riley R."/>
            <person name="Labutti K."/>
            <person name="Andreopoulos B."/>
            <person name="Lipzen A."/>
            <person name="Chen C."/>
            <person name="Yanf M."/>
            <person name="Daum C."/>
            <person name="Ng V."/>
            <person name="Clum A."/>
            <person name="Ohm R."/>
            <person name="Martin F."/>
            <person name="Silar P."/>
            <person name="Natvig D."/>
            <person name="Lalanne C."/>
            <person name="Gautier V."/>
            <person name="Ament-Velasquez S.L."/>
            <person name="Kruys A."/>
            <person name="Hutchinson M.I."/>
            <person name="Powell A.J."/>
            <person name="Barry K."/>
            <person name="Miller A.N."/>
            <person name="Grigoriev I.V."/>
            <person name="Debuchy R."/>
            <person name="Gladieux P."/>
            <person name="Thoren M.H."/>
            <person name="Johannesson H."/>
        </authorList>
    </citation>
    <scope>NUCLEOTIDE SEQUENCE</scope>
    <source>
        <strain evidence="2">CBS 123565</strain>
    </source>
</reference>
<name>A0AAN6UPF7_9PEZI</name>